<reference evidence="2 3" key="1">
    <citation type="journal article" date="2019" name="Commun. Biol.">
        <title>The bagworm genome reveals a unique fibroin gene that provides high tensile strength.</title>
        <authorList>
            <person name="Kono N."/>
            <person name="Nakamura H."/>
            <person name="Ohtoshi R."/>
            <person name="Tomita M."/>
            <person name="Numata K."/>
            <person name="Arakawa K."/>
        </authorList>
    </citation>
    <scope>NUCLEOTIDE SEQUENCE [LARGE SCALE GENOMIC DNA]</scope>
</reference>
<feature type="region of interest" description="Disordered" evidence="1">
    <location>
        <begin position="155"/>
        <end position="179"/>
    </location>
</feature>
<keyword evidence="3" id="KW-1185">Reference proteome</keyword>
<dbReference type="EMBL" id="BGZK01002503">
    <property type="protein sequence ID" value="GBP94425.1"/>
    <property type="molecule type" value="Genomic_DNA"/>
</dbReference>
<gene>
    <name evidence="2" type="ORF">EVAR_68753_1</name>
</gene>
<evidence type="ECO:0000256" key="1">
    <source>
        <dbReference type="SAM" id="MobiDB-lite"/>
    </source>
</evidence>
<sequence length="197" mass="21824">MRERRPSTATIEDNVNSVRLMIETDKRITYQQIQTSFSIGIRASAARAARAARGPGRAARFASLDIPGCYQPEKYCDQYCFPIFLTLNAGKKEGSGSVVPEHCIIRRQFRAAKVSCVILEIYYKMAVSDPKGKVAYDHGYPLNIAVRVARSPNLIAGQTRPGSEPERGRRRAGAPERQACPAAVSQRLVNRTKLLSL</sequence>
<evidence type="ECO:0000313" key="2">
    <source>
        <dbReference type="EMBL" id="GBP94425.1"/>
    </source>
</evidence>
<name>A0A4C2A605_EUMVA</name>
<accession>A0A4C2A605</accession>
<dbReference type="OrthoDB" id="10017160at2759"/>
<dbReference type="AlphaFoldDB" id="A0A4C2A605"/>
<comment type="caution">
    <text evidence="2">The sequence shown here is derived from an EMBL/GenBank/DDBJ whole genome shotgun (WGS) entry which is preliminary data.</text>
</comment>
<protein>
    <submittedName>
        <fullName evidence="2">Uncharacterized protein</fullName>
    </submittedName>
</protein>
<evidence type="ECO:0000313" key="3">
    <source>
        <dbReference type="Proteomes" id="UP000299102"/>
    </source>
</evidence>
<dbReference type="Proteomes" id="UP000299102">
    <property type="component" value="Unassembled WGS sequence"/>
</dbReference>
<proteinExistence type="predicted"/>
<organism evidence="2 3">
    <name type="scientific">Eumeta variegata</name>
    <name type="common">Bagworm moth</name>
    <name type="synonym">Eumeta japonica</name>
    <dbReference type="NCBI Taxonomy" id="151549"/>
    <lineage>
        <taxon>Eukaryota</taxon>
        <taxon>Metazoa</taxon>
        <taxon>Ecdysozoa</taxon>
        <taxon>Arthropoda</taxon>
        <taxon>Hexapoda</taxon>
        <taxon>Insecta</taxon>
        <taxon>Pterygota</taxon>
        <taxon>Neoptera</taxon>
        <taxon>Endopterygota</taxon>
        <taxon>Lepidoptera</taxon>
        <taxon>Glossata</taxon>
        <taxon>Ditrysia</taxon>
        <taxon>Tineoidea</taxon>
        <taxon>Psychidae</taxon>
        <taxon>Oiketicinae</taxon>
        <taxon>Eumeta</taxon>
    </lineage>
</organism>